<dbReference type="FunFam" id="1.10.10.10:FF:000001">
    <property type="entry name" value="LysR family transcriptional regulator"/>
    <property type="match status" value="1"/>
</dbReference>
<dbReference type="SUPFAM" id="SSF53850">
    <property type="entry name" value="Periplasmic binding protein-like II"/>
    <property type="match status" value="1"/>
</dbReference>
<evidence type="ECO:0000259" key="5">
    <source>
        <dbReference type="PROSITE" id="PS50931"/>
    </source>
</evidence>
<dbReference type="PROSITE" id="PS50931">
    <property type="entry name" value="HTH_LYSR"/>
    <property type="match status" value="1"/>
</dbReference>
<dbReference type="GO" id="GO:0032993">
    <property type="term" value="C:protein-DNA complex"/>
    <property type="evidence" value="ECO:0007669"/>
    <property type="project" value="TreeGrafter"/>
</dbReference>
<reference evidence="6 7" key="1">
    <citation type="submission" date="2018-11" db="EMBL/GenBank/DDBJ databases">
        <title>Trebonia kvetii gen.nov., sp.nov., a novel acidophilic actinobacterium, and proposal of the new actinobacterial family Treboniaceae fam. nov.</title>
        <authorList>
            <person name="Rapoport D."/>
            <person name="Sagova-Mareckova M."/>
            <person name="Sedlacek I."/>
            <person name="Provaznik J."/>
            <person name="Kralova S."/>
            <person name="Pavlinic D."/>
            <person name="Benes V."/>
            <person name="Kopecky J."/>
        </authorList>
    </citation>
    <scope>NUCLEOTIDE SEQUENCE [LARGE SCALE GENOMIC DNA]</scope>
    <source>
        <strain evidence="6 7">15Tr583</strain>
    </source>
</reference>
<evidence type="ECO:0000313" key="7">
    <source>
        <dbReference type="Proteomes" id="UP000460272"/>
    </source>
</evidence>
<dbReference type="SUPFAM" id="SSF46785">
    <property type="entry name" value="Winged helix' DNA-binding domain"/>
    <property type="match status" value="1"/>
</dbReference>
<dbReference type="AlphaFoldDB" id="A0A6P2C5C0"/>
<dbReference type="InterPro" id="IPR036388">
    <property type="entry name" value="WH-like_DNA-bd_sf"/>
</dbReference>
<name>A0A6P2C5C0_9ACTN</name>
<dbReference type="Gene3D" id="1.10.10.10">
    <property type="entry name" value="Winged helix-like DNA-binding domain superfamily/Winged helix DNA-binding domain"/>
    <property type="match status" value="1"/>
</dbReference>
<keyword evidence="3" id="KW-0238">DNA-binding</keyword>
<dbReference type="EMBL" id="RPFW01000001">
    <property type="protein sequence ID" value="TVZ06370.1"/>
    <property type="molecule type" value="Genomic_DNA"/>
</dbReference>
<comment type="similarity">
    <text evidence="1">Belongs to the LysR transcriptional regulatory family.</text>
</comment>
<evidence type="ECO:0000313" key="6">
    <source>
        <dbReference type="EMBL" id="TVZ06370.1"/>
    </source>
</evidence>
<organism evidence="6 7">
    <name type="scientific">Trebonia kvetii</name>
    <dbReference type="NCBI Taxonomy" id="2480626"/>
    <lineage>
        <taxon>Bacteria</taxon>
        <taxon>Bacillati</taxon>
        <taxon>Actinomycetota</taxon>
        <taxon>Actinomycetes</taxon>
        <taxon>Streptosporangiales</taxon>
        <taxon>Treboniaceae</taxon>
        <taxon>Trebonia</taxon>
    </lineage>
</organism>
<accession>A0A6P2C5C0</accession>
<keyword evidence="2" id="KW-0805">Transcription regulation</keyword>
<dbReference type="GO" id="GO:0003700">
    <property type="term" value="F:DNA-binding transcription factor activity"/>
    <property type="evidence" value="ECO:0007669"/>
    <property type="project" value="InterPro"/>
</dbReference>
<dbReference type="InterPro" id="IPR005119">
    <property type="entry name" value="LysR_subst-bd"/>
</dbReference>
<dbReference type="PANTHER" id="PTHR30346">
    <property type="entry name" value="TRANSCRIPTIONAL DUAL REGULATOR HCAR-RELATED"/>
    <property type="match status" value="1"/>
</dbReference>
<protein>
    <submittedName>
        <fullName evidence="6">LysR family transcriptional regulator</fullName>
    </submittedName>
</protein>
<dbReference type="InterPro" id="IPR000847">
    <property type="entry name" value="LysR_HTH_N"/>
</dbReference>
<dbReference type="Gene3D" id="3.40.190.10">
    <property type="entry name" value="Periplasmic binding protein-like II"/>
    <property type="match status" value="2"/>
</dbReference>
<keyword evidence="4" id="KW-0804">Transcription</keyword>
<dbReference type="RefSeq" id="WP_145851125.1">
    <property type="nucleotide sequence ID" value="NZ_RPFW01000001.1"/>
</dbReference>
<evidence type="ECO:0000256" key="4">
    <source>
        <dbReference type="ARBA" id="ARBA00023163"/>
    </source>
</evidence>
<dbReference type="PANTHER" id="PTHR30346:SF0">
    <property type="entry name" value="HCA OPERON TRANSCRIPTIONAL ACTIVATOR HCAR"/>
    <property type="match status" value="1"/>
</dbReference>
<keyword evidence="7" id="KW-1185">Reference proteome</keyword>
<dbReference type="Pfam" id="PF00126">
    <property type="entry name" value="HTH_1"/>
    <property type="match status" value="1"/>
</dbReference>
<dbReference type="PRINTS" id="PR00039">
    <property type="entry name" value="HTHLYSR"/>
</dbReference>
<comment type="caution">
    <text evidence="6">The sequence shown here is derived from an EMBL/GenBank/DDBJ whole genome shotgun (WGS) entry which is preliminary data.</text>
</comment>
<dbReference type="Proteomes" id="UP000460272">
    <property type="component" value="Unassembled WGS sequence"/>
</dbReference>
<proteinExistence type="inferred from homology"/>
<sequence>MDRLETRELAYFLAVADELHFGRAAARLGIAQPSLSKTIRQLESRLGVTLFDRTSRAVALTEAGRVLRREARVALEAVSAAALRTQRAGTRDPRLILAMKPGGDAGLLPAILAAYERESGVLPVEVVFGAGPARMLRGGQADAAILYAPPDELGGLDSETLLTEAPVAVLPLSHPLAQRASLEMADLAGEELHQKPADPGAMKSLSELMHLIALGRKVAVLPRVLTRPLRDDLITVPMTDLPPVDLLLAWPAHSTSLSVAALARAAVGAIRSSAIAP</sequence>
<dbReference type="Pfam" id="PF03466">
    <property type="entry name" value="LysR_substrate"/>
    <property type="match status" value="1"/>
</dbReference>
<dbReference type="InterPro" id="IPR036390">
    <property type="entry name" value="WH_DNA-bd_sf"/>
</dbReference>
<dbReference type="OrthoDB" id="79118at2"/>
<gene>
    <name evidence="6" type="ORF">EAS64_02805</name>
</gene>
<feature type="domain" description="HTH lysR-type" evidence="5">
    <location>
        <begin position="4"/>
        <end position="61"/>
    </location>
</feature>
<evidence type="ECO:0000256" key="1">
    <source>
        <dbReference type="ARBA" id="ARBA00009437"/>
    </source>
</evidence>
<dbReference type="GO" id="GO:0003677">
    <property type="term" value="F:DNA binding"/>
    <property type="evidence" value="ECO:0007669"/>
    <property type="project" value="UniProtKB-KW"/>
</dbReference>
<evidence type="ECO:0000256" key="2">
    <source>
        <dbReference type="ARBA" id="ARBA00023015"/>
    </source>
</evidence>
<evidence type="ECO:0000256" key="3">
    <source>
        <dbReference type="ARBA" id="ARBA00023125"/>
    </source>
</evidence>